<dbReference type="InterPro" id="IPR010368">
    <property type="entry name" value="Com_YlbF"/>
</dbReference>
<organism evidence="1 2">
    <name type="scientific">Alicyclobacillus macrosporangiidus</name>
    <dbReference type="NCBI Taxonomy" id="392015"/>
    <lineage>
        <taxon>Bacteria</taxon>
        <taxon>Bacillati</taxon>
        <taxon>Bacillota</taxon>
        <taxon>Bacilli</taxon>
        <taxon>Bacillales</taxon>
        <taxon>Alicyclobacillaceae</taxon>
        <taxon>Alicyclobacillus</taxon>
    </lineage>
</organism>
<dbReference type="SUPFAM" id="SSF158622">
    <property type="entry name" value="YheA/YmcA-like"/>
    <property type="match status" value="1"/>
</dbReference>
<evidence type="ECO:0000313" key="1">
    <source>
        <dbReference type="EMBL" id="SFU46668.1"/>
    </source>
</evidence>
<dbReference type="eggNOG" id="COG3679">
    <property type="taxonomic scope" value="Bacteria"/>
</dbReference>
<keyword evidence="2" id="KW-1185">Reference proteome</keyword>
<dbReference type="STRING" id="392015.SAMN05421543_102157"/>
<dbReference type="RefSeq" id="WP_074949540.1">
    <property type="nucleotide sequence ID" value="NZ_FPBV01000002.1"/>
</dbReference>
<dbReference type="OrthoDB" id="9811402at2"/>
<dbReference type="InterPro" id="IPR023378">
    <property type="entry name" value="YheA/YmcA-like_dom_sf"/>
</dbReference>
<dbReference type="EMBL" id="FPBV01000002">
    <property type="protein sequence ID" value="SFU46668.1"/>
    <property type="molecule type" value="Genomic_DNA"/>
</dbReference>
<proteinExistence type="predicted"/>
<dbReference type="Proteomes" id="UP000183508">
    <property type="component" value="Unassembled WGS sequence"/>
</dbReference>
<reference evidence="2" key="1">
    <citation type="submission" date="2016-10" db="EMBL/GenBank/DDBJ databases">
        <authorList>
            <person name="Varghese N."/>
        </authorList>
    </citation>
    <scope>NUCLEOTIDE SEQUENCE [LARGE SCALE GENOMIC DNA]</scope>
    <source>
        <strain evidence="2">DSM 17980</strain>
    </source>
</reference>
<dbReference type="AlphaFoldDB" id="A0A1I7GE24"/>
<dbReference type="Pfam" id="PF06133">
    <property type="entry name" value="Com_YlbF"/>
    <property type="match status" value="1"/>
</dbReference>
<dbReference type="Gene3D" id="1.20.1500.10">
    <property type="entry name" value="YheA/YmcA-like"/>
    <property type="match status" value="1"/>
</dbReference>
<name>A0A1I7GE24_9BACL</name>
<evidence type="ECO:0000313" key="2">
    <source>
        <dbReference type="Proteomes" id="UP000183508"/>
    </source>
</evidence>
<protein>
    <submittedName>
        <fullName evidence="1">Cell fate regulator YlbF, YheA/YmcA/DUF963 family (Controls sporulation, competence, biofilm development)</fullName>
    </submittedName>
</protein>
<accession>A0A1I7GE24</accession>
<gene>
    <name evidence="1" type="ORF">SAMN05421543_102157</name>
</gene>
<sequence length="121" mass="14135">MNPYDTANALLKDIRSTPEFQRLKEVHDRIAADEATLRMLQDFRAREWEMQAQAMEGKTPSEEERRRFEQLGQVVSLNRDIAEYLALERHVMAVLMDIYQLLGKGLEDGLFPHPMMKDDRG</sequence>